<keyword evidence="1" id="KW-0732">Signal</keyword>
<feature type="signal peptide" evidence="1">
    <location>
        <begin position="1"/>
        <end position="23"/>
    </location>
</feature>
<evidence type="ECO:0000256" key="1">
    <source>
        <dbReference type="SAM" id="SignalP"/>
    </source>
</evidence>
<keyword evidence="3" id="KW-1185">Reference proteome</keyword>
<dbReference type="Proteomes" id="UP001210865">
    <property type="component" value="Chromosome"/>
</dbReference>
<accession>A0ABY7NUF4</accession>
<dbReference type="RefSeq" id="WP_270077728.1">
    <property type="nucleotide sequence ID" value="NZ_CP115174.1"/>
</dbReference>
<name>A0ABY7NUF4_9SPHN</name>
<protein>
    <submittedName>
        <fullName evidence="2">Uncharacterized protein</fullName>
    </submittedName>
</protein>
<organism evidence="2 3">
    <name type="scientific">Sphingomonas abietis</name>
    <dbReference type="NCBI Taxonomy" id="3012344"/>
    <lineage>
        <taxon>Bacteria</taxon>
        <taxon>Pseudomonadati</taxon>
        <taxon>Pseudomonadota</taxon>
        <taxon>Alphaproteobacteria</taxon>
        <taxon>Sphingomonadales</taxon>
        <taxon>Sphingomonadaceae</taxon>
        <taxon>Sphingomonas</taxon>
    </lineage>
</organism>
<reference evidence="2 3" key="1">
    <citation type="submission" date="2022-12" db="EMBL/GenBank/DDBJ databases">
        <title>Sphingomonas abieness sp. nov., an endophytic bacterium isolated from Abies koreana.</title>
        <authorList>
            <person name="Jiang L."/>
            <person name="Lee J."/>
        </authorList>
    </citation>
    <scope>NUCLEOTIDE SEQUENCE [LARGE SCALE GENOMIC DNA]</scope>
    <source>
        <strain evidence="3">PAMB 00755</strain>
    </source>
</reference>
<evidence type="ECO:0000313" key="3">
    <source>
        <dbReference type="Proteomes" id="UP001210865"/>
    </source>
</evidence>
<dbReference type="EMBL" id="CP115174">
    <property type="protein sequence ID" value="WBO23091.1"/>
    <property type="molecule type" value="Genomic_DNA"/>
</dbReference>
<dbReference type="NCBIfam" id="NF047412">
    <property type="entry name" value="sig_GCG_CRPN_rpt"/>
    <property type="match status" value="1"/>
</dbReference>
<evidence type="ECO:0000313" key="2">
    <source>
        <dbReference type="EMBL" id="WBO23091.1"/>
    </source>
</evidence>
<sequence length="85" mass="9418">MRKLLLSALATGAVLMAISPANAREGCGPGGHRGPYGHCRANRGPVVVAGPGALVVGTYYPRRGYWDGRRYWAHRDRWHGGWRYR</sequence>
<proteinExistence type="predicted"/>
<feature type="chain" id="PRO_5046683432" evidence="1">
    <location>
        <begin position="24"/>
        <end position="85"/>
    </location>
</feature>
<dbReference type="InterPro" id="IPR058110">
    <property type="entry name" value="GCG_CRPN_dom"/>
</dbReference>
<gene>
    <name evidence="2" type="ORF">PBT88_02825</name>
</gene>